<reference evidence="1" key="1">
    <citation type="submission" date="2022-04" db="EMBL/GenBank/DDBJ databases">
        <title>Genomic comparison of 19 strains of Xanthomonas nasturtii, a newly emerging watercress pathogen.</title>
        <authorList>
            <person name="Harrison J."/>
            <person name="Greer S."/>
            <person name="Hussain R."/>
            <person name="Lascelles D."/>
            <person name="Roberts M."/>
            <person name="Carter B."/>
            <person name="Bryning A."/>
            <person name="Carroll S."/>
            <person name="Aspin A."/>
            <person name="Cruz L."/>
            <person name="Cruz J."/>
            <person name="Grant M."/>
            <person name="Vicente J."/>
            <person name="Studholme D.J."/>
        </authorList>
    </citation>
    <scope>NUCLEOTIDE SEQUENCE</scope>
    <source>
        <strain evidence="1">10016B</strain>
    </source>
</reference>
<dbReference type="Proteomes" id="UP001167357">
    <property type="component" value="Unassembled WGS sequence"/>
</dbReference>
<evidence type="ECO:0000313" key="2">
    <source>
        <dbReference type="Proteomes" id="UP001167357"/>
    </source>
</evidence>
<dbReference type="RefSeq" id="WP_425612531.1">
    <property type="nucleotide sequence ID" value="NZ_JAMBED010000059.1"/>
</dbReference>
<keyword evidence="2" id="KW-1185">Reference proteome</keyword>
<accession>A0ABT0LV14</accession>
<proteinExistence type="predicted"/>
<comment type="caution">
    <text evidence="1">The sequence shown here is derived from an EMBL/GenBank/DDBJ whole genome shotgun (WGS) entry which is preliminary data.</text>
</comment>
<evidence type="ECO:0000313" key="1">
    <source>
        <dbReference type="EMBL" id="MCL1553179.1"/>
    </source>
</evidence>
<feature type="non-terminal residue" evidence="1">
    <location>
        <position position="1"/>
    </location>
</feature>
<gene>
    <name evidence="1" type="ORF">M3O51_18195</name>
</gene>
<name>A0ABT0LV14_9XANT</name>
<protein>
    <submittedName>
        <fullName evidence="1">Uncharacterized protein</fullName>
    </submittedName>
</protein>
<sequence length="228" mass="25563">STPACSSSIWPSWHCYSEDCEQVLSVLAYQLDEMKRNKSSSGFAAQQTARKENLMRARQQIKDMATLRRPSASSFLPAYNQLIDQFHSGGLHRQNTRMAEQSARFIAALADIVSRSRLSPETAFEVLHHHFDGITGAGINLLTEVLHTLDNKRYAVMNQNAVSGLAAAGITGYPLHPSKGNVNGQLYAMYCQHAQDVQQHLGLTNLSELDALFNYLYWQQDEDEEEQT</sequence>
<organism evidence="1 2">
    <name type="scientific">Xanthomonas nasturtii</name>
    <dbReference type="NCBI Taxonomy" id="1843581"/>
    <lineage>
        <taxon>Bacteria</taxon>
        <taxon>Pseudomonadati</taxon>
        <taxon>Pseudomonadota</taxon>
        <taxon>Gammaproteobacteria</taxon>
        <taxon>Lysobacterales</taxon>
        <taxon>Lysobacteraceae</taxon>
        <taxon>Xanthomonas</taxon>
    </lineage>
</organism>
<dbReference type="EMBL" id="JAMBED010000059">
    <property type="protein sequence ID" value="MCL1553179.1"/>
    <property type="molecule type" value="Genomic_DNA"/>
</dbReference>